<evidence type="ECO:0000259" key="11">
    <source>
        <dbReference type="Pfam" id="PF02753"/>
    </source>
</evidence>
<protein>
    <submittedName>
        <fullName evidence="12">P pilus assembly chaperone PapD</fullName>
    </submittedName>
</protein>
<evidence type="ECO:0000256" key="8">
    <source>
        <dbReference type="RuleBase" id="RU003918"/>
    </source>
</evidence>
<evidence type="ECO:0000313" key="13">
    <source>
        <dbReference type="Proteomes" id="UP000254848"/>
    </source>
</evidence>
<dbReference type="Gene3D" id="2.60.40.10">
    <property type="entry name" value="Immunoglobulins"/>
    <property type="match status" value="2"/>
</dbReference>
<comment type="caution">
    <text evidence="12">The sequence shown here is derived from an EMBL/GenBank/DDBJ whole genome shotgun (WGS) entry which is preliminary data.</text>
</comment>
<feature type="domain" description="Pili assembly chaperone N-terminal" evidence="10">
    <location>
        <begin position="19"/>
        <end position="136"/>
    </location>
</feature>
<accession>A0A370QSG8</accession>
<dbReference type="OrthoDB" id="9131059at2"/>
<dbReference type="Proteomes" id="UP000254848">
    <property type="component" value="Unassembled WGS sequence"/>
</dbReference>
<proteinExistence type="inferred from homology"/>
<evidence type="ECO:0000256" key="6">
    <source>
        <dbReference type="ARBA" id="ARBA00023186"/>
    </source>
</evidence>
<evidence type="ECO:0000256" key="2">
    <source>
        <dbReference type="ARBA" id="ARBA00007399"/>
    </source>
</evidence>
<dbReference type="FunFam" id="2.60.40.10:FF:000458">
    <property type="entry name" value="Molecular chaperone FimC"/>
    <property type="match status" value="1"/>
</dbReference>
<dbReference type="InterPro" id="IPR050643">
    <property type="entry name" value="Periplasmic_pilus_chap"/>
</dbReference>
<dbReference type="InterPro" id="IPR001829">
    <property type="entry name" value="Pili_assmbl_chaperone_bac"/>
</dbReference>
<dbReference type="SUPFAM" id="SSF49584">
    <property type="entry name" value="Periplasmic chaperone C-domain"/>
    <property type="match status" value="1"/>
</dbReference>
<keyword evidence="4 9" id="KW-0732">Signal</keyword>
<dbReference type="InterPro" id="IPR016147">
    <property type="entry name" value="Pili_assmbl_chaperone_N"/>
</dbReference>
<name>A0A370QSG8_9GAMM</name>
<feature type="signal peptide" evidence="9">
    <location>
        <begin position="1"/>
        <end position="18"/>
    </location>
</feature>
<evidence type="ECO:0000259" key="10">
    <source>
        <dbReference type="Pfam" id="PF00345"/>
    </source>
</evidence>
<dbReference type="InterPro" id="IPR036316">
    <property type="entry name" value="Pili_assmbl_chap_C_dom_sf"/>
</dbReference>
<keyword evidence="5" id="KW-0574">Periplasm</keyword>
<evidence type="ECO:0000256" key="1">
    <source>
        <dbReference type="ARBA" id="ARBA00004418"/>
    </source>
</evidence>
<dbReference type="PROSITE" id="PS00635">
    <property type="entry name" value="PILI_CHAPERONE"/>
    <property type="match status" value="1"/>
</dbReference>
<evidence type="ECO:0000256" key="5">
    <source>
        <dbReference type="ARBA" id="ARBA00022764"/>
    </source>
</evidence>
<keyword evidence="13" id="KW-1185">Reference proteome</keyword>
<keyword evidence="6 8" id="KW-0143">Chaperone</keyword>
<evidence type="ECO:0000313" key="12">
    <source>
        <dbReference type="EMBL" id="RDK92121.1"/>
    </source>
</evidence>
<dbReference type="InterPro" id="IPR013783">
    <property type="entry name" value="Ig-like_fold"/>
</dbReference>
<feature type="chain" id="PRO_5017075283" evidence="9">
    <location>
        <begin position="19"/>
        <end position="228"/>
    </location>
</feature>
<gene>
    <name evidence="12" type="ORF">C8D90_104279</name>
</gene>
<dbReference type="GO" id="GO:0071555">
    <property type="term" value="P:cell wall organization"/>
    <property type="evidence" value="ECO:0007669"/>
    <property type="project" value="InterPro"/>
</dbReference>
<dbReference type="PRINTS" id="PR00969">
    <property type="entry name" value="CHAPERONPILI"/>
</dbReference>
<keyword evidence="7" id="KW-0393">Immunoglobulin domain</keyword>
<dbReference type="Pfam" id="PF00345">
    <property type="entry name" value="PapD_N"/>
    <property type="match status" value="1"/>
</dbReference>
<feature type="domain" description="Pili assembly chaperone C-terminal" evidence="11">
    <location>
        <begin position="160"/>
        <end position="220"/>
    </location>
</feature>
<comment type="subcellular location">
    <subcellularLocation>
        <location evidence="1 8">Periplasm</location>
    </subcellularLocation>
</comment>
<dbReference type="InterPro" id="IPR008962">
    <property type="entry name" value="PapD-like_sf"/>
</dbReference>
<dbReference type="GO" id="GO:0030288">
    <property type="term" value="C:outer membrane-bounded periplasmic space"/>
    <property type="evidence" value="ECO:0007669"/>
    <property type="project" value="InterPro"/>
</dbReference>
<dbReference type="InterPro" id="IPR018046">
    <property type="entry name" value="Pili_assmbl_chaperone_CS"/>
</dbReference>
<dbReference type="RefSeq" id="WP_115458442.1">
    <property type="nucleotide sequence ID" value="NZ_QRAP01000004.1"/>
</dbReference>
<dbReference type="PANTHER" id="PTHR30251:SF2">
    <property type="entry name" value="FIMBRIAL CHAPERONE YADV-RELATED"/>
    <property type="match status" value="1"/>
</dbReference>
<organism evidence="12 13">
    <name type="scientific">Enterobacillus tribolii</name>
    <dbReference type="NCBI Taxonomy" id="1487935"/>
    <lineage>
        <taxon>Bacteria</taxon>
        <taxon>Pseudomonadati</taxon>
        <taxon>Pseudomonadota</taxon>
        <taxon>Gammaproteobacteria</taxon>
        <taxon>Enterobacterales</taxon>
        <taxon>Hafniaceae</taxon>
        <taxon>Enterobacillus</taxon>
    </lineage>
</organism>
<comment type="similarity">
    <text evidence="2 8">Belongs to the periplasmic pilus chaperone family.</text>
</comment>
<dbReference type="SUPFAM" id="SSF49354">
    <property type="entry name" value="PapD-like"/>
    <property type="match status" value="1"/>
</dbReference>
<evidence type="ECO:0000256" key="4">
    <source>
        <dbReference type="ARBA" id="ARBA00022729"/>
    </source>
</evidence>
<dbReference type="EMBL" id="QRAP01000004">
    <property type="protein sequence ID" value="RDK92121.1"/>
    <property type="molecule type" value="Genomic_DNA"/>
</dbReference>
<dbReference type="Pfam" id="PF02753">
    <property type="entry name" value="PapD_C"/>
    <property type="match status" value="1"/>
</dbReference>
<sequence length="228" mass="25082">MKKIFFALTMLFSCSGIAGIQVDATRVIYNSTEKSSSLSIHNDGTDAYMVQTWLDTGDKSQMPKGLPVVVVPPILKLDGGKNAILRFIYSGNGLPRDRESIFWINVQEIPPAPKKENVLQIAVRTRIKLFYRPSEMKTTLDEQAKALTWQRQGNDLVAANNGPMFVTLGTVYFRNSQGKRLNVTSDMVAPGERIRVAIPAGAVVGGTISFSYINDYGGHTDVNDAPIK</sequence>
<keyword evidence="3" id="KW-1029">Fimbrium biogenesis</keyword>
<dbReference type="InterPro" id="IPR016148">
    <property type="entry name" value="Pili_assmbl_chaperone_C"/>
</dbReference>
<evidence type="ECO:0000256" key="3">
    <source>
        <dbReference type="ARBA" id="ARBA00022558"/>
    </source>
</evidence>
<evidence type="ECO:0000256" key="9">
    <source>
        <dbReference type="SAM" id="SignalP"/>
    </source>
</evidence>
<dbReference type="AlphaFoldDB" id="A0A370QSG8"/>
<reference evidence="12 13" key="1">
    <citation type="submission" date="2018-07" db="EMBL/GenBank/DDBJ databases">
        <title>Genomic Encyclopedia of Type Strains, Phase IV (KMG-IV): sequencing the most valuable type-strain genomes for metagenomic binning, comparative biology and taxonomic classification.</title>
        <authorList>
            <person name="Goeker M."/>
        </authorList>
    </citation>
    <scope>NUCLEOTIDE SEQUENCE [LARGE SCALE GENOMIC DNA]</scope>
    <source>
        <strain evidence="12 13">DSM 103736</strain>
    </source>
</reference>
<dbReference type="PANTHER" id="PTHR30251">
    <property type="entry name" value="PILUS ASSEMBLY CHAPERONE"/>
    <property type="match status" value="1"/>
</dbReference>
<evidence type="ECO:0000256" key="7">
    <source>
        <dbReference type="ARBA" id="ARBA00023319"/>
    </source>
</evidence>